<protein>
    <submittedName>
        <fullName evidence="2">Uncharacterized protein</fullName>
    </submittedName>
</protein>
<evidence type="ECO:0000256" key="1">
    <source>
        <dbReference type="SAM" id="MobiDB-lite"/>
    </source>
</evidence>
<gene>
    <name evidence="2" type="ORF">F511_36853</name>
</gene>
<name>A0A2Z7BDP7_9LAMI</name>
<dbReference type="Proteomes" id="UP000250235">
    <property type="component" value="Unassembled WGS sequence"/>
</dbReference>
<sequence>MAESSRRGSRKGKSMVPQMNVDSPLTIDDLEFFSPTTRILKKMSKPNQHAIKVKGLEVA</sequence>
<proteinExistence type="predicted"/>
<evidence type="ECO:0000313" key="3">
    <source>
        <dbReference type="Proteomes" id="UP000250235"/>
    </source>
</evidence>
<accession>A0A2Z7BDP7</accession>
<organism evidence="2 3">
    <name type="scientific">Dorcoceras hygrometricum</name>
    <dbReference type="NCBI Taxonomy" id="472368"/>
    <lineage>
        <taxon>Eukaryota</taxon>
        <taxon>Viridiplantae</taxon>
        <taxon>Streptophyta</taxon>
        <taxon>Embryophyta</taxon>
        <taxon>Tracheophyta</taxon>
        <taxon>Spermatophyta</taxon>
        <taxon>Magnoliopsida</taxon>
        <taxon>eudicotyledons</taxon>
        <taxon>Gunneridae</taxon>
        <taxon>Pentapetalae</taxon>
        <taxon>asterids</taxon>
        <taxon>lamiids</taxon>
        <taxon>Lamiales</taxon>
        <taxon>Gesneriaceae</taxon>
        <taxon>Didymocarpoideae</taxon>
        <taxon>Trichosporeae</taxon>
        <taxon>Loxocarpinae</taxon>
        <taxon>Dorcoceras</taxon>
    </lineage>
</organism>
<dbReference type="EMBL" id="KV006411">
    <property type="protein sequence ID" value="KZV32604.1"/>
    <property type="molecule type" value="Genomic_DNA"/>
</dbReference>
<evidence type="ECO:0000313" key="2">
    <source>
        <dbReference type="EMBL" id="KZV32604.1"/>
    </source>
</evidence>
<dbReference type="AlphaFoldDB" id="A0A2Z7BDP7"/>
<keyword evidence="3" id="KW-1185">Reference proteome</keyword>
<reference evidence="2 3" key="1">
    <citation type="journal article" date="2015" name="Proc. Natl. Acad. Sci. U.S.A.">
        <title>The resurrection genome of Boea hygrometrica: A blueprint for survival of dehydration.</title>
        <authorList>
            <person name="Xiao L."/>
            <person name="Yang G."/>
            <person name="Zhang L."/>
            <person name="Yang X."/>
            <person name="Zhao S."/>
            <person name="Ji Z."/>
            <person name="Zhou Q."/>
            <person name="Hu M."/>
            <person name="Wang Y."/>
            <person name="Chen M."/>
            <person name="Xu Y."/>
            <person name="Jin H."/>
            <person name="Xiao X."/>
            <person name="Hu G."/>
            <person name="Bao F."/>
            <person name="Hu Y."/>
            <person name="Wan P."/>
            <person name="Li L."/>
            <person name="Deng X."/>
            <person name="Kuang T."/>
            <person name="Xiang C."/>
            <person name="Zhu J.K."/>
            <person name="Oliver M.J."/>
            <person name="He Y."/>
        </authorList>
    </citation>
    <scope>NUCLEOTIDE SEQUENCE [LARGE SCALE GENOMIC DNA]</scope>
    <source>
        <strain evidence="3">cv. XS01</strain>
    </source>
</reference>
<feature type="region of interest" description="Disordered" evidence="1">
    <location>
        <begin position="1"/>
        <end position="20"/>
    </location>
</feature>